<keyword evidence="2" id="KW-0732">Signal</keyword>
<protein>
    <submittedName>
        <fullName evidence="3">Uncharacterized protein</fullName>
    </submittedName>
</protein>
<reference evidence="3 4" key="1">
    <citation type="submission" date="2023-03" db="EMBL/GenBank/DDBJ databases">
        <title>Draft genome sequence of the bacteria which degrade cell wall of Tricholomamatutake.</title>
        <authorList>
            <person name="Konishi Y."/>
            <person name="Fukuta Y."/>
            <person name="Shirasaka N."/>
        </authorList>
    </citation>
    <scope>NUCLEOTIDE SEQUENCE [LARGE SCALE GENOMIC DNA]</scope>
    <source>
        <strain evidence="4">mu1</strain>
    </source>
</reference>
<feature type="compositionally biased region" description="Basic and acidic residues" evidence="1">
    <location>
        <begin position="145"/>
        <end position="159"/>
    </location>
</feature>
<dbReference type="Proteomes" id="UP001157114">
    <property type="component" value="Unassembled WGS sequence"/>
</dbReference>
<name>A0ABQ6G5X5_9BACL</name>
<proteinExistence type="predicted"/>
<sequence>MNRKWIIGAFAATMLLLSAPVYAAQPEEKAPAAQDNRMEDGGKHGHHHDGMLGKNREEHRMEKLRYMADYFGIKTDGKSADQLKKELEAAKQKDKAKWEAFKTEHKAKILEHLREKAKENGIATEGKTAEQLREELHKLHRMHHKGDLSQEPQRDVKQG</sequence>
<evidence type="ECO:0000256" key="1">
    <source>
        <dbReference type="SAM" id="MobiDB-lite"/>
    </source>
</evidence>
<dbReference type="RefSeq" id="WP_284237070.1">
    <property type="nucleotide sequence ID" value="NZ_BSSQ01000002.1"/>
</dbReference>
<evidence type="ECO:0000313" key="4">
    <source>
        <dbReference type="Proteomes" id="UP001157114"/>
    </source>
</evidence>
<feature type="region of interest" description="Disordered" evidence="1">
    <location>
        <begin position="27"/>
        <end position="52"/>
    </location>
</feature>
<keyword evidence="4" id="KW-1185">Reference proteome</keyword>
<organism evidence="3 4">
    <name type="scientific">Paenibacillus glycanilyticus</name>
    <dbReference type="NCBI Taxonomy" id="126569"/>
    <lineage>
        <taxon>Bacteria</taxon>
        <taxon>Bacillati</taxon>
        <taxon>Bacillota</taxon>
        <taxon>Bacilli</taxon>
        <taxon>Bacillales</taxon>
        <taxon>Paenibacillaceae</taxon>
        <taxon>Paenibacillus</taxon>
    </lineage>
</organism>
<feature type="region of interest" description="Disordered" evidence="1">
    <location>
        <begin position="140"/>
        <end position="159"/>
    </location>
</feature>
<evidence type="ECO:0000313" key="3">
    <source>
        <dbReference type="EMBL" id="GLX66376.1"/>
    </source>
</evidence>
<gene>
    <name evidence="3" type="ORF">MU1_07200</name>
</gene>
<accession>A0ABQ6G5X5</accession>
<dbReference type="EMBL" id="BSSQ01000002">
    <property type="protein sequence ID" value="GLX66376.1"/>
    <property type="molecule type" value="Genomic_DNA"/>
</dbReference>
<feature type="signal peptide" evidence="2">
    <location>
        <begin position="1"/>
        <end position="23"/>
    </location>
</feature>
<comment type="caution">
    <text evidence="3">The sequence shown here is derived from an EMBL/GenBank/DDBJ whole genome shotgun (WGS) entry which is preliminary data.</text>
</comment>
<evidence type="ECO:0000256" key="2">
    <source>
        <dbReference type="SAM" id="SignalP"/>
    </source>
</evidence>
<feature type="chain" id="PRO_5045788117" evidence="2">
    <location>
        <begin position="24"/>
        <end position="159"/>
    </location>
</feature>